<feature type="chain" id="PRO_5021498212" evidence="1">
    <location>
        <begin position="30"/>
        <end position="612"/>
    </location>
</feature>
<evidence type="ECO:0000256" key="1">
    <source>
        <dbReference type="SAM" id="SignalP"/>
    </source>
</evidence>
<evidence type="ECO:0000313" key="3">
    <source>
        <dbReference type="Proteomes" id="UP000318825"/>
    </source>
</evidence>
<name>A0A4Y3W7A7_NITWI</name>
<keyword evidence="1" id="KW-0732">Signal</keyword>
<sequence>MQLATVRLRSGFPCILAMVTLAATPEAMAQGVFASGASGVAVTASLIDHEGRKVERIGANEDFRIVLSFTDALQKTPAANLKPAAWVRRVAPDRPSCANAAWIARATGAISADDIPLERSYLISIGSADLSGNHDTLRVVDLDHRLKSADQISVTPLGGHADDFIVHPILPRAFIAQQTTGNILAVDLPWGHASRFAQGLTQPTMIAPLGNHIVVADHDGGGRLIKFDASGAQLATISIASGISALVRPNNDTVAAAAKDGSAIVIAAGDTAPRRLAAGSLNGPVAAGGGVIASTGPRQEVLLRWLDDLDRAVPVPVGIAIDGLFVRDDGRYLVAWSAREPKAVIVDVARARIAGVVRTDDLVDEAAAAGSAIFLTHRTSPTVIVIDLASTPSPEAAFAERRVRLPLVAGANREQSRSRVAVSPATASMLTVRPGSNVAYAIASGGGLSDAPMAAVAIRGDQPRMIARFDQRMVETSTGRFEANLRLAKGGAYEVVSTTGAGGTTTCAGFSVDGPGADEPPPAALRVVGKPPSANVPGTLALALDNWPRALPGGLVIRIDDLAFGWSARVAAKPGRDSAMALPFTFPREGRYAVSVEAAGGRIAPAVVDVKP</sequence>
<dbReference type="OrthoDB" id="7765923at2"/>
<gene>
    <name evidence="2" type="ORF">NWI01_03370</name>
</gene>
<dbReference type="RefSeq" id="WP_141382082.1">
    <property type="nucleotide sequence ID" value="NZ_BJNF01000006.1"/>
</dbReference>
<protein>
    <submittedName>
        <fullName evidence="2">Uncharacterized protein</fullName>
    </submittedName>
</protein>
<comment type="caution">
    <text evidence="2">The sequence shown here is derived from an EMBL/GenBank/DDBJ whole genome shotgun (WGS) entry which is preliminary data.</text>
</comment>
<dbReference type="EMBL" id="BJNF01000006">
    <property type="protein sequence ID" value="GEC14445.1"/>
    <property type="molecule type" value="Genomic_DNA"/>
</dbReference>
<feature type="signal peptide" evidence="1">
    <location>
        <begin position="1"/>
        <end position="29"/>
    </location>
</feature>
<dbReference type="SUPFAM" id="SSF63825">
    <property type="entry name" value="YWTD domain"/>
    <property type="match status" value="1"/>
</dbReference>
<dbReference type="AlphaFoldDB" id="A0A4Y3W7A7"/>
<reference evidence="2 3" key="1">
    <citation type="submission" date="2019-06" db="EMBL/GenBank/DDBJ databases">
        <title>Whole genome shotgun sequence of Nitrobacter winogradskyi NBRC 14297.</title>
        <authorList>
            <person name="Hosoyama A."/>
            <person name="Uohara A."/>
            <person name="Ohji S."/>
            <person name="Ichikawa N."/>
        </authorList>
    </citation>
    <scope>NUCLEOTIDE SEQUENCE [LARGE SCALE GENOMIC DNA]</scope>
    <source>
        <strain evidence="2 3">NBRC 14297</strain>
    </source>
</reference>
<dbReference type="Proteomes" id="UP000318825">
    <property type="component" value="Unassembled WGS sequence"/>
</dbReference>
<accession>A0A4Y3W7A7</accession>
<evidence type="ECO:0000313" key="2">
    <source>
        <dbReference type="EMBL" id="GEC14445.1"/>
    </source>
</evidence>
<organism evidence="2 3">
    <name type="scientific">Nitrobacter winogradskyi</name>
    <name type="common">Nitrobacter agilis</name>
    <dbReference type="NCBI Taxonomy" id="913"/>
    <lineage>
        <taxon>Bacteria</taxon>
        <taxon>Pseudomonadati</taxon>
        <taxon>Pseudomonadota</taxon>
        <taxon>Alphaproteobacteria</taxon>
        <taxon>Hyphomicrobiales</taxon>
        <taxon>Nitrobacteraceae</taxon>
        <taxon>Nitrobacter</taxon>
    </lineage>
</organism>
<proteinExistence type="predicted"/>